<sequence>MALRQLASLTAYSFGARATSACVLSSSTYDSVRSSVSRTFATVAEGLKYAETHEWVKPGDGIATVGISDFAQMELGEVVYVELPEKGDVVTAGQGFGVVESVKAASDVYSPVSGLVEDVNKNLTSEPGLVNKDAFGEGWLMKVKMSDTNELNKLLSHDEYAKKCEE</sequence>
<dbReference type="AlphaFoldDB" id="A0A061RMW8"/>
<keyword evidence="3 5" id="KW-0809">Transit peptide</keyword>
<evidence type="ECO:0000313" key="7">
    <source>
        <dbReference type="EMBL" id="JAC72089.1"/>
    </source>
</evidence>
<dbReference type="InterPro" id="IPR003016">
    <property type="entry name" value="2-oxoA_DH_lipoyl-BS"/>
</dbReference>
<dbReference type="InterPro" id="IPR011053">
    <property type="entry name" value="Single_hybrid_motif"/>
</dbReference>
<comment type="subunit">
    <text evidence="5">The glycine cleavage system is composed of four proteins: P, T, L and H.</text>
</comment>
<dbReference type="CDD" id="cd06848">
    <property type="entry name" value="GCS_H"/>
    <property type="match status" value="1"/>
</dbReference>
<evidence type="ECO:0000256" key="3">
    <source>
        <dbReference type="ARBA" id="ARBA00022946"/>
    </source>
</evidence>
<comment type="similarity">
    <text evidence="1 5">Belongs to the GcvH family.</text>
</comment>
<keyword evidence="5" id="KW-0496">Mitochondrion</keyword>
<evidence type="ECO:0000256" key="4">
    <source>
        <dbReference type="PIRSR" id="PIRSR617453-50"/>
    </source>
</evidence>
<feature type="domain" description="Lipoyl-binding" evidence="6">
    <location>
        <begin position="62"/>
        <end position="144"/>
    </location>
</feature>
<accession>A0A061RMW8</accession>
<gene>
    <name evidence="7" type="primary">GCVH</name>
    <name evidence="7" type="ORF">TSPGSL018_510</name>
</gene>
<evidence type="ECO:0000256" key="2">
    <source>
        <dbReference type="ARBA" id="ARBA00022823"/>
    </source>
</evidence>
<dbReference type="GO" id="GO:0005960">
    <property type="term" value="C:glycine cleavage complex"/>
    <property type="evidence" value="ECO:0007669"/>
    <property type="project" value="UniProtKB-UniRule"/>
</dbReference>
<name>A0A061RMW8_9CHLO</name>
<dbReference type="SUPFAM" id="SSF51230">
    <property type="entry name" value="Single hybrid motif"/>
    <property type="match status" value="1"/>
</dbReference>
<dbReference type="InterPro" id="IPR000089">
    <property type="entry name" value="Biotin_lipoyl"/>
</dbReference>
<dbReference type="GO" id="GO:0005739">
    <property type="term" value="C:mitochondrion"/>
    <property type="evidence" value="ECO:0007669"/>
    <property type="project" value="UniProtKB-SubCell"/>
</dbReference>
<organism evidence="7">
    <name type="scientific">Tetraselmis sp. GSL018</name>
    <dbReference type="NCBI Taxonomy" id="582737"/>
    <lineage>
        <taxon>Eukaryota</taxon>
        <taxon>Viridiplantae</taxon>
        <taxon>Chlorophyta</taxon>
        <taxon>core chlorophytes</taxon>
        <taxon>Chlorodendrophyceae</taxon>
        <taxon>Chlorodendrales</taxon>
        <taxon>Chlorodendraceae</taxon>
        <taxon>Tetraselmis</taxon>
    </lineage>
</organism>
<dbReference type="PROSITE" id="PS00189">
    <property type="entry name" value="LIPOYL"/>
    <property type="match status" value="1"/>
</dbReference>
<dbReference type="InterPro" id="IPR002930">
    <property type="entry name" value="GCV_H"/>
</dbReference>
<dbReference type="PANTHER" id="PTHR11715">
    <property type="entry name" value="GLYCINE CLEAVAGE SYSTEM H PROTEIN"/>
    <property type="match status" value="1"/>
</dbReference>
<keyword evidence="2 4" id="KW-0450">Lipoyl</keyword>
<dbReference type="HAMAP" id="MF_00272">
    <property type="entry name" value="GcvH"/>
    <property type="match status" value="1"/>
</dbReference>
<dbReference type="NCBIfam" id="TIGR00527">
    <property type="entry name" value="gcvH"/>
    <property type="match status" value="1"/>
</dbReference>
<comment type="function">
    <text evidence="5">The H protein shuttles the methylamine group of glycine from the P protein to the T protein.</text>
</comment>
<dbReference type="PANTHER" id="PTHR11715:SF3">
    <property type="entry name" value="GLYCINE CLEAVAGE SYSTEM H PROTEIN-RELATED"/>
    <property type="match status" value="1"/>
</dbReference>
<evidence type="ECO:0000256" key="5">
    <source>
        <dbReference type="RuleBase" id="RU364055"/>
    </source>
</evidence>
<protein>
    <recommendedName>
        <fullName evidence="5">Glycine cleavage system H protein</fullName>
    </recommendedName>
</protein>
<dbReference type="EMBL" id="GBEZ01013946">
    <property type="protein sequence ID" value="JAC72089.1"/>
    <property type="molecule type" value="Transcribed_RNA"/>
</dbReference>
<dbReference type="Pfam" id="PF01597">
    <property type="entry name" value="GCV_H"/>
    <property type="match status" value="1"/>
</dbReference>
<dbReference type="GO" id="GO:0019464">
    <property type="term" value="P:glycine decarboxylation via glycine cleavage system"/>
    <property type="evidence" value="ECO:0007669"/>
    <property type="project" value="UniProtKB-UniRule"/>
</dbReference>
<dbReference type="GO" id="GO:0009249">
    <property type="term" value="P:protein lipoylation"/>
    <property type="evidence" value="ECO:0007669"/>
    <property type="project" value="TreeGrafter"/>
</dbReference>
<proteinExistence type="inferred from homology"/>
<evidence type="ECO:0000256" key="1">
    <source>
        <dbReference type="ARBA" id="ARBA00009249"/>
    </source>
</evidence>
<dbReference type="InterPro" id="IPR033753">
    <property type="entry name" value="GCV_H/Fam206"/>
</dbReference>
<dbReference type="PROSITE" id="PS50968">
    <property type="entry name" value="BIOTINYL_LIPOYL"/>
    <property type="match status" value="1"/>
</dbReference>
<evidence type="ECO:0000259" key="6">
    <source>
        <dbReference type="PROSITE" id="PS50968"/>
    </source>
</evidence>
<dbReference type="InterPro" id="IPR017453">
    <property type="entry name" value="GCV_H_sub"/>
</dbReference>
<reference evidence="7" key="1">
    <citation type="submission" date="2014-05" db="EMBL/GenBank/DDBJ databases">
        <title>The transcriptome of the halophilic microalga Tetraselmis sp. GSL018 isolated from the Great Salt Lake, Utah.</title>
        <authorList>
            <person name="Jinkerson R.E."/>
            <person name="D'Adamo S."/>
            <person name="Posewitz M.C."/>
        </authorList>
    </citation>
    <scope>NUCLEOTIDE SEQUENCE</scope>
    <source>
        <strain evidence="7">GSL018</strain>
    </source>
</reference>
<dbReference type="Gene3D" id="2.40.50.100">
    <property type="match status" value="1"/>
</dbReference>
<dbReference type="NCBIfam" id="NF002270">
    <property type="entry name" value="PRK01202.1"/>
    <property type="match status" value="1"/>
</dbReference>
<comment type="subcellular location">
    <subcellularLocation>
        <location evidence="5">Mitochondrion</location>
    </subcellularLocation>
</comment>
<feature type="modified residue" description="N6-lipoyllysine" evidence="4">
    <location>
        <position position="103"/>
    </location>
</feature>
<comment type="cofactor">
    <cofactor evidence="5">
        <name>(R)-lipoate</name>
        <dbReference type="ChEBI" id="CHEBI:83088"/>
    </cofactor>
    <text evidence="5">Binds 1 lipoyl cofactor covalently.</text>
</comment>